<gene>
    <name evidence="10" type="ORF">SAMN04489812_1831</name>
</gene>
<evidence type="ECO:0000256" key="5">
    <source>
        <dbReference type="ARBA" id="ARBA00022989"/>
    </source>
</evidence>
<dbReference type="OrthoDB" id="61122at2"/>
<feature type="transmembrane region" description="Helical" evidence="7">
    <location>
        <begin position="145"/>
        <end position="169"/>
    </location>
</feature>
<dbReference type="PROSITE" id="PS50928">
    <property type="entry name" value="ABC_TM1"/>
    <property type="match status" value="1"/>
</dbReference>
<dbReference type="Pfam" id="PF00528">
    <property type="entry name" value="BPD_transp_1"/>
    <property type="match status" value="1"/>
</dbReference>
<dbReference type="Proteomes" id="UP000199103">
    <property type="component" value="Chromosome I"/>
</dbReference>
<feature type="region of interest" description="Disordered" evidence="8">
    <location>
        <begin position="1"/>
        <end position="41"/>
    </location>
</feature>
<evidence type="ECO:0000256" key="4">
    <source>
        <dbReference type="ARBA" id="ARBA00022692"/>
    </source>
</evidence>
<evidence type="ECO:0000256" key="6">
    <source>
        <dbReference type="ARBA" id="ARBA00023136"/>
    </source>
</evidence>
<keyword evidence="2 7" id="KW-0813">Transport</keyword>
<proteinExistence type="inferred from homology"/>
<organism evidence="10 11">
    <name type="scientific">Microlunatus soli</name>
    <dbReference type="NCBI Taxonomy" id="630515"/>
    <lineage>
        <taxon>Bacteria</taxon>
        <taxon>Bacillati</taxon>
        <taxon>Actinomycetota</taxon>
        <taxon>Actinomycetes</taxon>
        <taxon>Propionibacteriales</taxon>
        <taxon>Propionibacteriaceae</taxon>
        <taxon>Microlunatus</taxon>
    </lineage>
</organism>
<dbReference type="STRING" id="630515.SAMN04489812_1831"/>
<dbReference type="EMBL" id="LT629772">
    <property type="protein sequence ID" value="SDS41316.1"/>
    <property type="molecule type" value="Genomic_DNA"/>
</dbReference>
<keyword evidence="5 7" id="KW-1133">Transmembrane helix</keyword>
<name>A0A1H1S0H4_9ACTN</name>
<evidence type="ECO:0000313" key="11">
    <source>
        <dbReference type="Proteomes" id="UP000199103"/>
    </source>
</evidence>
<evidence type="ECO:0000313" key="10">
    <source>
        <dbReference type="EMBL" id="SDS41316.1"/>
    </source>
</evidence>
<dbReference type="PANTHER" id="PTHR43744:SF12">
    <property type="entry name" value="ABC TRANSPORTER PERMEASE PROTEIN MG189-RELATED"/>
    <property type="match status" value="1"/>
</dbReference>
<dbReference type="InterPro" id="IPR000515">
    <property type="entry name" value="MetI-like"/>
</dbReference>
<keyword evidence="6 7" id="KW-0472">Membrane</keyword>
<feature type="transmembrane region" description="Helical" evidence="7">
    <location>
        <begin position="106"/>
        <end position="133"/>
    </location>
</feature>
<evidence type="ECO:0000256" key="8">
    <source>
        <dbReference type="SAM" id="MobiDB-lite"/>
    </source>
</evidence>
<dbReference type="RefSeq" id="WP_091523262.1">
    <property type="nucleotide sequence ID" value="NZ_LT629772.1"/>
</dbReference>
<comment type="subcellular location">
    <subcellularLocation>
        <location evidence="1 7">Cell membrane</location>
        <topology evidence="1 7">Multi-pass membrane protein</topology>
    </subcellularLocation>
</comment>
<feature type="transmembrane region" description="Helical" evidence="7">
    <location>
        <begin position="181"/>
        <end position="199"/>
    </location>
</feature>
<keyword evidence="11" id="KW-1185">Reference proteome</keyword>
<dbReference type="GO" id="GO:0055085">
    <property type="term" value="P:transmembrane transport"/>
    <property type="evidence" value="ECO:0007669"/>
    <property type="project" value="InterPro"/>
</dbReference>
<dbReference type="CDD" id="cd06261">
    <property type="entry name" value="TM_PBP2"/>
    <property type="match status" value="1"/>
</dbReference>
<keyword evidence="3" id="KW-1003">Cell membrane</keyword>
<evidence type="ECO:0000256" key="7">
    <source>
        <dbReference type="RuleBase" id="RU363032"/>
    </source>
</evidence>
<dbReference type="Gene3D" id="1.10.3720.10">
    <property type="entry name" value="MetI-like"/>
    <property type="match status" value="1"/>
</dbReference>
<dbReference type="InterPro" id="IPR035906">
    <property type="entry name" value="MetI-like_sf"/>
</dbReference>
<dbReference type="AlphaFoldDB" id="A0A1H1S0H4"/>
<evidence type="ECO:0000256" key="1">
    <source>
        <dbReference type="ARBA" id="ARBA00004651"/>
    </source>
</evidence>
<feature type="transmembrane region" description="Helical" evidence="7">
    <location>
        <begin position="237"/>
        <end position="260"/>
    </location>
</feature>
<feature type="transmembrane region" description="Helical" evidence="7">
    <location>
        <begin position="280"/>
        <end position="304"/>
    </location>
</feature>
<dbReference type="PANTHER" id="PTHR43744">
    <property type="entry name" value="ABC TRANSPORTER PERMEASE PROTEIN MG189-RELATED-RELATED"/>
    <property type="match status" value="1"/>
</dbReference>
<keyword evidence="4 7" id="KW-0812">Transmembrane</keyword>
<evidence type="ECO:0000259" key="9">
    <source>
        <dbReference type="PROSITE" id="PS50928"/>
    </source>
</evidence>
<reference evidence="10 11" key="1">
    <citation type="submission" date="2016-10" db="EMBL/GenBank/DDBJ databases">
        <authorList>
            <person name="de Groot N.N."/>
        </authorList>
    </citation>
    <scope>NUCLEOTIDE SEQUENCE [LARGE SCALE GENOMIC DNA]</scope>
    <source>
        <strain evidence="10 11">DSM 21800</strain>
    </source>
</reference>
<feature type="domain" description="ABC transmembrane type-1" evidence="9">
    <location>
        <begin position="110"/>
        <end position="304"/>
    </location>
</feature>
<dbReference type="GO" id="GO:0005886">
    <property type="term" value="C:plasma membrane"/>
    <property type="evidence" value="ECO:0007669"/>
    <property type="project" value="UniProtKB-SubCell"/>
</dbReference>
<feature type="transmembrane region" description="Helical" evidence="7">
    <location>
        <begin position="49"/>
        <end position="70"/>
    </location>
</feature>
<comment type="similarity">
    <text evidence="7">Belongs to the binding-protein-dependent transport system permease family.</text>
</comment>
<protein>
    <submittedName>
        <fullName evidence="10">Carbohydrate ABC transporter membrane protein 2, CUT1 family</fullName>
    </submittedName>
</protein>
<dbReference type="SUPFAM" id="SSF161098">
    <property type="entry name" value="MetI-like"/>
    <property type="match status" value="1"/>
</dbReference>
<sequence length="319" mass="35351">MSQLSTTPADTEAAPESRRATKRSGRVAPTGGLAGDRPRRGGRSAVGRVLLWAVLIFGAIAMIIPFVWLVRSALMTNNQIFVSPPEWWPRPFAWDNFSGALTAQPFALYLLNTMIIEVVVVTGTVLTCAITAFSFARLRWRGRNVVFAILLTSVMLPYAVTLIPTFIMWSELSALNTFLPLTVPAWFAGAGGGVFNIFLMRQFFLTIPFELDEAAYIDGASPWRVFWTIIMPLSKPVVVVVVIFTFIGVWNDFLGPLLYLSDDNKFTLALGLASFQGNYTAQWGFLMAASTVIILPIIILFFVLQRYFVEGVTLTGMKN</sequence>
<evidence type="ECO:0000256" key="2">
    <source>
        <dbReference type="ARBA" id="ARBA00022448"/>
    </source>
</evidence>
<evidence type="ECO:0000256" key="3">
    <source>
        <dbReference type="ARBA" id="ARBA00022475"/>
    </source>
</evidence>
<accession>A0A1H1S0H4</accession>